<feature type="region of interest" description="Disordered" evidence="1">
    <location>
        <begin position="1"/>
        <end position="63"/>
    </location>
</feature>
<dbReference type="Proteomes" id="UP000324222">
    <property type="component" value="Unassembled WGS sequence"/>
</dbReference>
<organism evidence="2 3">
    <name type="scientific">Portunus trituberculatus</name>
    <name type="common">Swimming crab</name>
    <name type="synonym">Neptunus trituberculatus</name>
    <dbReference type="NCBI Taxonomy" id="210409"/>
    <lineage>
        <taxon>Eukaryota</taxon>
        <taxon>Metazoa</taxon>
        <taxon>Ecdysozoa</taxon>
        <taxon>Arthropoda</taxon>
        <taxon>Crustacea</taxon>
        <taxon>Multicrustacea</taxon>
        <taxon>Malacostraca</taxon>
        <taxon>Eumalacostraca</taxon>
        <taxon>Eucarida</taxon>
        <taxon>Decapoda</taxon>
        <taxon>Pleocyemata</taxon>
        <taxon>Brachyura</taxon>
        <taxon>Eubrachyura</taxon>
        <taxon>Portunoidea</taxon>
        <taxon>Portunidae</taxon>
        <taxon>Portuninae</taxon>
        <taxon>Portunus</taxon>
    </lineage>
</organism>
<reference evidence="2 3" key="1">
    <citation type="submission" date="2019-05" db="EMBL/GenBank/DDBJ databases">
        <title>Another draft genome of Portunus trituberculatus and its Hox gene families provides insights of decapod evolution.</title>
        <authorList>
            <person name="Jeong J.-H."/>
            <person name="Song I."/>
            <person name="Kim S."/>
            <person name="Choi T."/>
            <person name="Kim D."/>
            <person name="Ryu S."/>
            <person name="Kim W."/>
        </authorList>
    </citation>
    <scope>NUCLEOTIDE SEQUENCE [LARGE SCALE GENOMIC DNA]</scope>
    <source>
        <tissue evidence="2">Muscle</tissue>
    </source>
</reference>
<gene>
    <name evidence="2" type="ORF">E2C01_038804</name>
</gene>
<keyword evidence="3" id="KW-1185">Reference proteome</keyword>
<dbReference type="EMBL" id="VSRR010006578">
    <property type="protein sequence ID" value="MPC45119.1"/>
    <property type="molecule type" value="Genomic_DNA"/>
</dbReference>
<evidence type="ECO:0000313" key="3">
    <source>
        <dbReference type="Proteomes" id="UP000324222"/>
    </source>
</evidence>
<protein>
    <submittedName>
        <fullName evidence="2">Uncharacterized protein</fullName>
    </submittedName>
</protein>
<evidence type="ECO:0000256" key="1">
    <source>
        <dbReference type="SAM" id="MobiDB-lite"/>
    </source>
</evidence>
<accession>A0A5B7FIY7</accession>
<evidence type="ECO:0000313" key="2">
    <source>
        <dbReference type="EMBL" id="MPC45119.1"/>
    </source>
</evidence>
<feature type="compositionally biased region" description="Basic and acidic residues" evidence="1">
    <location>
        <begin position="7"/>
        <end position="19"/>
    </location>
</feature>
<proteinExistence type="predicted"/>
<name>A0A5B7FIY7_PORTR</name>
<dbReference type="AlphaFoldDB" id="A0A5B7FIY7"/>
<sequence>MNSEKWPGVERGESTRDPPPHWLFVPGVGMALGGDGRAGAEEEGALGVGRGADSRQEAGVARDGSRDDCLVINC</sequence>
<comment type="caution">
    <text evidence="2">The sequence shown here is derived from an EMBL/GenBank/DDBJ whole genome shotgun (WGS) entry which is preliminary data.</text>
</comment>